<keyword evidence="1" id="KW-0472">Membrane</keyword>
<sequence>METLIFLVGGIFLGFLLRKKNKLREGVEKSITVMIWVLLLFLGIAIGANQQVVDNIHIIGGKAIVLTLGGVLGSIACSYVVYLKYFKR</sequence>
<protein>
    <submittedName>
        <fullName evidence="2">Lysine exporter LysO-like protein</fullName>
    </submittedName>
</protein>
<dbReference type="InterPro" id="IPR005642">
    <property type="entry name" value="LysO"/>
</dbReference>
<evidence type="ECO:0000313" key="2">
    <source>
        <dbReference type="EMBL" id="TDN98291.1"/>
    </source>
</evidence>
<feature type="transmembrane region" description="Helical" evidence="1">
    <location>
        <begin position="34"/>
        <end position="52"/>
    </location>
</feature>
<accession>A0A4R6GSD7</accession>
<keyword evidence="1" id="KW-0812">Transmembrane</keyword>
<evidence type="ECO:0000313" key="3">
    <source>
        <dbReference type="Proteomes" id="UP000294848"/>
    </source>
</evidence>
<dbReference type="OrthoDB" id="1122861at2"/>
<dbReference type="GO" id="GO:0015661">
    <property type="term" value="F:L-lysine efflux transmembrane transporter activity"/>
    <property type="evidence" value="ECO:0007669"/>
    <property type="project" value="InterPro"/>
</dbReference>
<proteinExistence type="predicted"/>
<comment type="caution">
    <text evidence="2">The sequence shown here is derived from an EMBL/GenBank/DDBJ whole genome shotgun (WGS) entry which is preliminary data.</text>
</comment>
<feature type="transmembrane region" description="Helical" evidence="1">
    <location>
        <begin position="64"/>
        <end position="82"/>
    </location>
</feature>
<dbReference type="EMBL" id="SNWI01000008">
    <property type="protein sequence ID" value="TDN98291.1"/>
    <property type="molecule type" value="Genomic_DNA"/>
</dbReference>
<dbReference type="Pfam" id="PF03956">
    <property type="entry name" value="Lys_export"/>
    <property type="match status" value="1"/>
</dbReference>
<dbReference type="RefSeq" id="WP_133466091.1">
    <property type="nucleotide sequence ID" value="NZ_SNWI01000008.1"/>
</dbReference>
<organism evidence="2 3">
    <name type="scientific">Sunxiuqinia elliptica</name>
    <dbReference type="NCBI Taxonomy" id="655355"/>
    <lineage>
        <taxon>Bacteria</taxon>
        <taxon>Pseudomonadati</taxon>
        <taxon>Bacteroidota</taxon>
        <taxon>Bacteroidia</taxon>
        <taxon>Marinilabiliales</taxon>
        <taxon>Prolixibacteraceae</taxon>
        <taxon>Sunxiuqinia</taxon>
    </lineage>
</organism>
<reference evidence="2 3" key="1">
    <citation type="submission" date="2019-03" db="EMBL/GenBank/DDBJ databases">
        <title>Freshwater and sediment microbial communities from various areas in North America, analyzing microbe dynamics in response to fracking.</title>
        <authorList>
            <person name="Lamendella R."/>
        </authorList>
    </citation>
    <scope>NUCLEOTIDE SEQUENCE [LARGE SCALE GENOMIC DNA]</scope>
    <source>
        <strain evidence="2 3">114D</strain>
    </source>
</reference>
<name>A0A4R6GSD7_9BACT</name>
<evidence type="ECO:0000256" key="1">
    <source>
        <dbReference type="SAM" id="Phobius"/>
    </source>
</evidence>
<gene>
    <name evidence="2" type="ORF">DET52_10878</name>
</gene>
<dbReference type="AlphaFoldDB" id="A0A4R6GSD7"/>
<keyword evidence="1" id="KW-1133">Transmembrane helix</keyword>
<dbReference type="Proteomes" id="UP000294848">
    <property type="component" value="Unassembled WGS sequence"/>
</dbReference>